<dbReference type="Pfam" id="PF00096">
    <property type="entry name" value="zf-C2H2"/>
    <property type="match status" value="2"/>
</dbReference>
<feature type="domain" description="C2H2-type" evidence="8">
    <location>
        <begin position="1"/>
        <end position="27"/>
    </location>
</feature>
<evidence type="ECO:0000256" key="6">
    <source>
        <dbReference type="ARBA" id="ARBA00023242"/>
    </source>
</evidence>
<feature type="domain" description="C2H2-type" evidence="8">
    <location>
        <begin position="72"/>
        <end position="99"/>
    </location>
</feature>
<dbReference type="EMBL" id="JAPXFL010000008">
    <property type="protein sequence ID" value="KAK9502417.1"/>
    <property type="molecule type" value="Genomic_DNA"/>
</dbReference>
<gene>
    <name evidence="9" type="ORF">O3M35_011199</name>
</gene>
<dbReference type="GO" id="GO:0000981">
    <property type="term" value="F:DNA-binding transcription factor activity, RNA polymerase II-specific"/>
    <property type="evidence" value="ECO:0007669"/>
    <property type="project" value="TreeGrafter"/>
</dbReference>
<dbReference type="GO" id="GO:0005634">
    <property type="term" value="C:nucleus"/>
    <property type="evidence" value="ECO:0007669"/>
    <property type="project" value="UniProtKB-SubCell"/>
</dbReference>
<protein>
    <recommendedName>
        <fullName evidence="8">C2H2-type domain-containing protein</fullName>
    </recommendedName>
</protein>
<dbReference type="PANTHER" id="PTHR24394:SF31">
    <property type="entry name" value="ZINC FINGER AND BTB DOMAIN CONTAINING 46"/>
    <property type="match status" value="1"/>
</dbReference>
<evidence type="ECO:0000256" key="2">
    <source>
        <dbReference type="ARBA" id="ARBA00022723"/>
    </source>
</evidence>
<proteinExistence type="predicted"/>
<dbReference type="SMART" id="SM00355">
    <property type="entry name" value="ZnF_C2H2"/>
    <property type="match status" value="3"/>
</dbReference>
<dbReference type="InterPro" id="IPR036236">
    <property type="entry name" value="Znf_C2H2_sf"/>
</dbReference>
<evidence type="ECO:0000256" key="7">
    <source>
        <dbReference type="PROSITE-ProRule" id="PRU00042"/>
    </source>
</evidence>
<reference evidence="9 10" key="1">
    <citation type="submission" date="2022-12" db="EMBL/GenBank/DDBJ databases">
        <title>Chromosome-level genome assembly of true bugs.</title>
        <authorList>
            <person name="Ma L."/>
            <person name="Li H."/>
        </authorList>
    </citation>
    <scope>NUCLEOTIDE SEQUENCE [LARGE SCALE GENOMIC DNA]</scope>
    <source>
        <strain evidence="9">Lab_2022b</strain>
    </source>
</reference>
<keyword evidence="3" id="KW-0677">Repeat</keyword>
<dbReference type="PROSITE" id="PS00028">
    <property type="entry name" value="ZINC_FINGER_C2H2_1"/>
    <property type="match status" value="1"/>
</dbReference>
<evidence type="ECO:0000256" key="3">
    <source>
        <dbReference type="ARBA" id="ARBA00022737"/>
    </source>
</evidence>
<dbReference type="Proteomes" id="UP001461498">
    <property type="component" value="Unassembled WGS sequence"/>
</dbReference>
<evidence type="ECO:0000256" key="5">
    <source>
        <dbReference type="ARBA" id="ARBA00022833"/>
    </source>
</evidence>
<dbReference type="PROSITE" id="PS50157">
    <property type="entry name" value="ZINC_FINGER_C2H2_2"/>
    <property type="match status" value="3"/>
</dbReference>
<dbReference type="Gene3D" id="3.30.160.60">
    <property type="entry name" value="Classic Zinc Finger"/>
    <property type="match status" value="3"/>
</dbReference>
<dbReference type="SUPFAM" id="SSF57667">
    <property type="entry name" value="beta-beta-alpha zinc fingers"/>
    <property type="match status" value="2"/>
</dbReference>
<evidence type="ECO:0000256" key="1">
    <source>
        <dbReference type="ARBA" id="ARBA00004123"/>
    </source>
</evidence>
<keyword evidence="6" id="KW-0539">Nucleus</keyword>
<dbReference type="GO" id="GO:0008270">
    <property type="term" value="F:zinc ion binding"/>
    <property type="evidence" value="ECO:0007669"/>
    <property type="project" value="UniProtKB-KW"/>
</dbReference>
<name>A0AAW1CVR6_9HEMI</name>
<comment type="subcellular location">
    <subcellularLocation>
        <location evidence="1">Nucleus</location>
    </subcellularLocation>
</comment>
<dbReference type="AlphaFoldDB" id="A0AAW1CVR6"/>
<keyword evidence="4 7" id="KW-0863">Zinc-finger</keyword>
<evidence type="ECO:0000256" key="4">
    <source>
        <dbReference type="ARBA" id="ARBA00022771"/>
    </source>
</evidence>
<evidence type="ECO:0000313" key="9">
    <source>
        <dbReference type="EMBL" id="KAK9502417.1"/>
    </source>
</evidence>
<organism evidence="9 10">
    <name type="scientific">Rhynocoris fuscipes</name>
    <dbReference type="NCBI Taxonomy" id="488301"/>
    <lineage>
        <taxon>Eukaryota</taxon>
        <taxon>Metazoa</taxon>
        <taxon>Ecdysozoa</taxon>
        <taxon>Arthropoda</taxon>
        <taxon>Hexapoda</taxon>
        <taxon>Insecta</taxon>
        <taxon>Pterygota</taxon>
        <taxon>Neoptera</taxon>
        <taxon>Paraneoptera</taxon>
        <taxon>Hemiptera</taxon>
        <taxon>Heteroptera</taxon>
        <taxon>Panheteroptera</taxon>
        <taxon>Cimicomorpha</taxon>
        <taxon>Reduviidae</taxon>
        <taxon>Harpactorinae</taxon>
        <taxon>Harpactorini</taxon>
        <taxon>Rhynocoris</taxon>
    </lineage>
</organism>
<dbReference type="PANTHER" id="PTHR24394">
    <property type="entry name" value="ZINC FINGER PROTEIN"/>
    <property type="match status" value="1"/>
</dbReference>
<comment type="caution">
    <text evidence="9">The sequence shown here is derived from an EMBL/GenBank/DDBJ whole genome shotgun (WGS) entry which is preliminary data.</text>
</comment>
<keyword evidence="5" id="KW-0862">Zinc</keyword>
<keyword evidence="10" id="KW-1185">Reference proteome</keyword>
<sequence length="136" mass="16432">MCDTCNRSYKHRESLYNHKTYECNVEPKFQCEYCKARFRRKDQFKVHVATKHRGVAFLNFYDNFLAGTIRQYICPKCSRSYMRRKHLNRHLKFECGKEPQFQCPHCPYRAKYKASLKSHVSLRHTYPNLLSQSKII</sequence>
<feature type="domain" description="C2H2-type" evidence="8">
    <location>
        <begin position="29"/>
        <end position="54"/>
    </location>
</feature>
<accession>A0AAW1CVR6</accession>
<evidence type="ECO:0000259" key="8">
    <source>
        <dbReference type="PROSITE" id="PS50157"/>
    </source>
</evidence>
<evidence type="ECO:0000313" key="10">
    <source>
        <dbReference type="Proteomes" id="UP001461498"/>
    </source>
</evidence>
<dbReference type="InterPro" id="IPR013087">
    <property type="entry name" value="Znf_C2H2_type"/>
</dbReference>
<keyword evidence="2" id="KW-0479">Metal-binding</keyword>